<feature type="compositionally biased region" description="Polar residues" evidence="1">
    <location>
        <begin position="347"/>
        <end position="356"/>
    </location>
</feature>
<reference evidence="2 3" key="1">
    <citation type="submission" date="2016-06" db="EMBL/GenBank/DDBJ databases">
        <authorList>
            <person name="Kjaerup R.B."/>
            <person name="Dalgaard T.S."/>
            <person name="Juul-Madsen H.R."/>
        </authorList>
    </citation>
    <scope>NUCLEOTIDE SEQUENCE [LARGE SCALE GENOMIC DNA]</scope>
</reference>
<keyword evidence="3" id="KW-1185">Reference proteome</keyword>
<sequence length="590" mass="65414">MPSHNPGVKELASRIGLRGICTAKKGDMSAHPTLQLFWEKVSKLCKSQYMRSCEDIREAEDIQRAALEMFNAYAPELWKRPTHGETRGWLYSPGEGWAACSRYTRDLFYDSQSDREFLRTTLTELIIKRILNHHKRHYRQSLRYSSEASFGPDASLAGSSFQCFGSGLPITNHQDATWLNEQGIWLGSYDEEKEQVNGMSFEELNSKYFDDTTGGTQTTGVEPEVFACSEEPMEMIVQCKACATKGHSTALTAEIWAFEWSESDTATHMSFSVWTYPCFLNGKKVFAILKPVPEHELKRLGSAKLWQFWLIDGGYTKTTFLAQTQGPVALSHNAGATASILQNERPQYARKSTPTTGAIGGKGKKRAREYSSTNRAEEIFRSIRKQCVEHSDRSGSPPKGGNDWDSMYDVTPRPDLDTTRKTANTMATRPAGSGQHVRTGVGEPNIGSGVDRQVTAQADQASSLFAHAAGLPSSSGRPSERAPLLTITPPLQPEIRFELWMRSSAIKGVKIVMLSDRLAVEDVFAAAHKKIGKRLGDREGRDITGILVEIPGENDPICVEHDGADEWDAVLRSVKDAGLVKLYGTVECEA</sequence>
<name>A0A1X7RMJ6_ZYMT9</name>
<dbReference type="AlphaFoldDB" id="A0A1X7RMJ6"/>
<gene>
    <name evidence="2" type="ORF">ZT3D7_G3599</name>
</gene>
<organism evidence="2 3">
    <name type="scientific">Zymoseptoria tritici (strain ST99CH_3D7)</name>
    <dbReference type="NCBI Taxonomy" id="1276538"/>
    <lineage>
        <taxon>Eukaryota</taxon>
        <taxon>Fungi</taxon>
        <taxon>Dikarya</taxon>
        <taxon>Ascomycota</taxon>
        <taxon>Pezizomycotina</taxon>
        <taxon>Dothideomycetes</taxon>
        <taxon>Dothideomycetidae</taxon>
        <taxon>Mycosphaerellales</taxon>
        <taxon>Mycosphaerellaceae</taxon>
        <taxon>Zymoseptoria</taxon>
    </lineage>
</organism>
<evidence type="ECO:0000256" key="1">
    <source>
        <dbReference type="SAM" id="MobiDB-lite"/>
    </source>
</evidence>
<dbReference type="EMBL" id="LT853694">
    <property type="protein sequence ID" value="SMQ48450.1"/>
    <property type="molecule type" value="Genomic_DNA"/>
</dbReference>
<dbReference type="Proteomes" id="UP000215127">
    <property type="component" value="Chromosome 3"/>
</dbReference>
<proteinExistence type="predicted"/>
<feature type="region of interest" description="Disordered" evidence="1">
    <location>
        <begin position="347"/>
        <end position="375"/>
    </location>
</feature>
<accession>A0A1X7RMJ6</accession>
<protein>
    <submittedName>
        <fullName evidence="2">Uncharacterized protein</fullName>
    </submittedName>
</protein>
<evidence type="ECO:0000313" key="3">
    <source>
        <dbReference type="Proteomes" id="UP000215127"/>
    </source>
</evidence>
<feature type="region of interest" description="Disordered" evidence="1">
    <location>
        <begin position="387"/>
        <end position="419"/>
    </location>
</feature>
<evidence type="ECO:0000313" key="2">
    <source>
        <dbReference type="EMBL" id="SMQ48450.1"/>
    </source>
</evidence>